<dbReference type="HOGENOM" id="CLU_001721_4_0_0"/>
<dbReference type="GO" id="GO:0097363">
    <property type="term" value="F:protein O-acetylglucosaminyltransferase activity"/>
    <property type="evidence" value="ECO:0007669"/>
    <property type="project" value="UniProtKB-EC"/>
</dbReference>
<dbReference type="InterPro" id="IPR011990">
    <property type="entry name" value="TPR-like_helical_dom_sf"/>
</dbReference>
<dbReference type="Pfam" id="PF13432">
    <property type="entry name" value="TPR_16"/>
    <property type="match status" value="1"/>
</dbReference>
<dbReference type="SUPFAM" id="SSF48452">
    <property type="entry name" value="TPR-like"/>
    <property type="match status" value="1"/>
</dbReference>
<dbReference type="eggNOG" id="COG3914">
    <property type="taxonomic scope" value="Bacteria"/>
</dbReference>
<dbReference type="Gene3D" id="3.10.450.50">
    <property type="match status" value="1"/>
</dbReference>
<feature type="repeat" description="TPR" evidence="8">
    <location>
        <begin position="29"/>
        <end position="62"/>
    </location>
</feature>
<comment type="pathway">
    <text evidence="1">Protein modification; protein glycosylation.</text>
</comment>
<dbReference type="PANTHER" id="PTHR44835:SF1">
    <property type="entry name" value="PROTEIN O-GLCNAC TRANSFERASE"/>
    <property type="match status" value="1"/>
</dbReference>
<evidence type="ECO:0000256" key="6">
    <source>
        <dbReference type="ARBA" id="ARBA00022737"/>
    </source>
</evidence>
<protein>
    <recommendedName>
        <fullName evidence="3">protein O-GlcNAc transferase</fullName>
        <ecNumber evidence="3">2.4.1.255</ecNumber>
    </recommendedName>
</protein>
<name>Q1IHC3_KORVE</name>
<dbReference type="Pfam" id="PF02810">
    <property type="entry name" value="SEC-C"/>
    <property type="match status" value="1"/>
</dbReference>
<dbReference type="EMBL" id="CP000360">
    <property type="protein sequence ID" value="ABF43727.1"/>
    <property type="molecule type" value="Genomic_DNA"/>
</dbReference>
<dbReference type="InterPro" id="IPR004027">
    <property type="entry name" value="SEC_C_motif"/>
</dbReference>
<keyword evidence="4" id="KW-0328">Glycosyltransferase</keyword>
<evidence type="ECO:0000313" key="11">
    <source>
        <dbReference type="Proteomes" id="UP000002432"/>
    </source>
</evidence>
<dbReference type="SUPFAM" id="SSF103642">
    <property type="entry name" value="Sec-C motif"/>
    <property type="match status" value="1"/>
</dbReference>
<evidence type="ECO:0000313" key="10">
    <source>
        <dbReference type="EMBL" id="ABF43727.1"/>
    </source>
</evidence>
<evidence type="ECO:0000256" key="3">
    <source>
        <dbReference type="ARBA" id="ARBA00011970"/>
    </source>
</evidence>
<feature type="repeat" description="TPR" evidence="8">
    <location>
        <begin position="199"/>
        <end position="232"/>
    </location>
</feature>
<feature type="domain" description="O-GlcNAc transferase C-terminal" evidence="9">
    <location>
        <begin position="351"/>
        <end position="492"/>
    </location>
</feature>
<accession>Q1IHC3</accession>
<dbReference type="InterPro" id="IPR029489">
    <property type="entry name" value="OGT/SEC/SPY_C"/>
</dbReference>
<organism evidence="10 11">
    <name type="scientific">Koribacter versatilis (strain Ellin345)</name>
    <dbReference type="NCBI Taxonomy" id="204669"/>
    <lineage>
        <taxon>Bacteria</taxon>
        <taxon>Pseudomonadati</taxon>
        <taxon>Acidobacteriota</taxon>
        <taxon>Terriglobia</taxon>
        <taxon>Terriglobales</taxon>
        <taxon>Candidatus Korobacteraceae</taxon>
        <taxon>Candidatus Korobacter</taxon>
    </lineage>
</organism>
<feature type="repeat" description="TPR" evidence="8">
    <location>
        <begin position="267"/>
        <end position="300"/>
    </location>
</feature>
<evidence type="ECO:0000256" key="2">
    <source>
        <dbReference type="ARBA" id="ARBA00005386"/>
    </source>
</evidence>
<evidence type="ECO:0000256" key="4">
    <source>
        <dbReference type="ARBA" id="ARBA00022676"/>
    </source>
</evidence>
<dbReference type="Pfam" id="PF00515">
    <property type="entry name" value="TPR_1"/>
    <property type="match status" value="1"/>
</dbReference>
<proteinExistence type="inferred from homology"/>
<dbReference type="Pfam" id="PF13414">
    <property type="entry name" value="TPR_11"/>
    <property type="match status" value="1"/>
</dbReference>
<feature type="repeat" description="TPR" evidence="8">
    <location>
        <begin position="131"/>
        <end position="164"/>
    </location>
</feature>
<dbReference type="PROSITE" id="PS50293">
    <property type="entry name" value="TPR_REGION"/>
    <property type="match status" value="3"/>
</dbReference>
<keyword evidence="6" id="KW-0677">Repeat</keyword>
<gene>
    <name evidence="10" type="ordered locus">Acid345_4728</name>
</gene>
<dbReference type="UniPathway" id="UPA00378"/>
<evidence type="ECO:0000256" key="5">
    <source>
        <dbReference type="ARBA" id="ARBA00022679"/>
    </source>
</evidence>
<reference evidence="10 11" key="1">
    <citation type="journal article" date="2009" name="Appl. Environ. Microbiol.">
        <title>Three genomes from the phylum Acidobacteria provide insight into the lifestyles of these microorganisms in soils.</title>
        <authorList>
            <person name="Ward N.L."/>
            <person name="Challacombe J.F."/>
            <person name="Janssen P.H."/>
            <person name="Henrissat B."/>
            <person name="Coutinho P.M."/>
            <person name="Wu M."/>
            <person name="Xie G."/>
            <person name="Haft D.H."/>
            <person name="Sait M."/>
            <person name="Badger J."/>
            <person name="Barabote R.D."/>
            <person name="Bradley B."/>
            <person name="Brettin T.S."/>
            <person name="Brinkac L.M."/>
            <person name="Bruce D."/>
            <person name="Creasy T."/>
            <person name="Daugherty S.C."/>
            <person name="Davidsen T.M."/>
            <person name="DeBoy R.T."/>
            <person name="Detter J.C."/>
            <person name="Dodson R.J."/>
            <person name="Durkin A.S."/>
            <person name="Ganapathy A."/>
            <person name="Gwinn-Giglio M."/>
            <person name="Han C.S."/>
            <person name="Khouri H."/>
            <person name="Kiss H."/>
            <person name="Kothari S.P."/>
            <person name="Madupu R."/>
            <person name="Nelson K.E."/>
            <person name="Nelson W.C."/>
            <person name="Paulsen I."/>
            <person name="Penn K."/>
            <person name="Ren Q."/>
            <person name="Rosovitz M.J."/>
            <person name="Selengut J.D."/>
            <person name="Shrivastava S."/>
            <person name="Sullivan S.A."/>
            <person name="Tapia R."/>
            <person name="Thompson L.S."/>
            <person name="Watkins K.L."/>
            <person name="Yang Q."/>
            <person name="Yu C."/>
            <person name="Zafar N."/>
            <person name="Zhou L."/>
            <person name="Kuske C.R."/>
        </authorList>
    </citation>
    <scope>NUCLEOTIDE SEQUENCE [LARGE SCALE GENOMIC DNA]</scope>
    <source>
        <strain evidence="10 11">Ellin345</strain>
    </source>
</reference>
<comment type="similarity">
    <text evidence="2">Belongs to the glycosyltransferase 41 family. O-GlcNAc transferase subfamily.</text>
</comment>
<dbReference type="SUPFAM" id="SSF53756">
    <property type="entry name" value="UDP-Glycosyltransferase/glycogen phosphorylase"/>
    <property type="match status" value="1"/>
</dbReference>
<dbReference type="Gene3D" id="3.40.50.11380">
    <property type="match status" value="1"/>
</dbReference>
<dbReference type="Gene3D" id="1.25.40.10">
    <property type="entry name" value="Tetratricopeptide repeat domain"/>
    <property type="match status" value="4"/>
</dbReference>
<dbReference type="SMART" id="SM00028">
    <property type="entry name" value="TPR"/>
    <property type="match status" value="8"/>
</dbReference>
<keyword evidence="5" id="KW-0808">Transferase</keyword>
<dbReference type="EC" id="2.4.1.255" evidence="3"/>
<keyword evidence="7 8" id="KW-0802">TPR repeat</keyword>
<dbReference type="CAZy" id="GT41">
    <property type="family name" value="Glycosyltransferase Family 41"/>
</dbReference>
<dbReference type="InterPro" id="IPR051939">
    <property type="entry name" value="Glycosyltr_41/O-GlcNAc_trsf"/>
</dbReference>
<dbReference type="EnsemblBacteria" id="ABF43727">
    <property type="protein sequence ID" value="ABF43727"/>
    <property type="gene ID" value="Acid345_4728"/>
</dbReference>
<dbReference type="eggNOG" id="COG0457">
    <property type="taxonomic scope" value="Bacteria"/>
</dbReference>
<feature type="repeat" description="TPR" evidence="8">
    <location>
        <begin position="233"/>
        <end position="266"/>
    </location>
</feature>
<feature type="domain" description="O-GlcNAc transferase C-terminal" evidence="9">
    <location>
        <begin position="522"/>
        <end position="699"/>
    </location>
</feature>
<feature type="repeat" description="TPR" evidence="8">
    <location>
        <begin position="165"/>
        <end position="198"/>
    </location>
</feature>
<feature type="repeat" description="TPR" evidence="8">
    <location>
        <begin position="97"/>
        <end position="130"/>
    </location>
</feature>
<evidence type="ECO:0000256" key="8">
    <source>
        <dbReference type="PROSITE-ProRule" id="PRU00339"/>
    </source>
</evidence>
<dbReference type="OrthoDB" id="101857at2"/>
<dbReference type="PROSITE" id="PS50005">
    <property type="entry name" value="TPR"/>
    <property type="match status" value="7"/>
</dbReference>
<dbReference type="RefSeq" id="WP_011525523.1">
    <property type="nucleotide sequence ID" value="NC_008009.1"/>
</dbReference>
<evidence type="ECO:0000259" key="9">
    <source>
        <dbReference type="Pfam" id="PF13844"/>
    </source>
</evidence>
<dbReference type="KEGG" id="aba:Acid345_4728"/>
<evidence type="ECO:0000256" key="7">
    <source>
        <dbReference type="ARBA" id="ARBA00022803"/>
    </source>
</evidence>
<dbReference type="STRING" id="204669.Acid345_4728"/>
<dbReference type="InterPro" id="IPR019734">
    <property type="entry name" value="TPR_rpt"/>
</dbReference>
<dbReference type="Pfam" id="PF13374">
    <property type="entry name" value="TPR_10"/>
    <property type="match status" value="1"/>
</dbReference>
<keyword evidence="11" id="KW-1185">Reference proteome</keyword>
<dbReference type="Pfam" id="PF13844">
    <property type="entry name" value="Glyco_transf_41"/>
    <property type="match status" value="2"/>
</dbReference>
<sequence>MTTKIGRNDRCPCGSGKKYKLCCLVRPSNAARLMMAREHHEAGRLQPAAKIYEQVLRGDPNNVEALHSLSILASQIGETATAERLMRQVLSLQPEHVGALSNLGITLQSQGRQEDAIACYEKVIALRPHHAEAHNNLGNLRLAQGDLEQAIASYQRALDLKPDYADAHYNLGNAYQRRGNWTQARESYRRAVASRPEFPEAQNNLGVVLREMGETSAAIEAFERAIALRAEYADPLNNLGVALQEQGRMSAAVEHYHQAIALRPADVEAHFNLGSALQELHRTDEAIAAYQSALEIQPGYLPAYSNLLLLYASTGCVSPAEELAFALGWERAALTEEERAEARSRRFVRTHLAGRKLRIGIVSAELGEHAVADFLEPLLSEIDRSQFELLLFPTRLRDGARTQRLHALGDKVISLAQVPDAAAAEVIRKEGVDVLIDTTGHTRGCRLGIFAHRAAPVQMTWIGYWSTTGLTEVDWVLADDKLPASFDAHFCEGIWRVPRLPLVYRGDTALPQSAWTPSADGTLWFGSLNRYSKIGQESLDLWAKVMEAVPKSKLLLEDRTADDTDAHQRISAELATHGIGADRIEFEPYIPGHERHMRLYDRVDVALDTIPLNSGTTACDALWMGVPLVAMEGNRTASRIAAGFLRAIGRTEWIADSEQNYISKVVELSNNVELRKQLRGSQRQRMVESSLCDARGLARELEQTFVQMFDRWTAAQTS</sequence>
<dbReference type="Proteomes" id="UP000002432">
    <property type="component" value="Chromosome"/>
</dbReference>
<dbReference type="PANTHER" id="PTHR44835">
    <property type="entry name" value="UDP-N-ACETYLGLUCOSAMINE--PEPTIDE N-ACETYLGLUCOSAMINYLTRANSFERASE SPINDLY-RELATED"/>
    <property type="match status" value="1"/>
</dbReference>
<evidence type="ECO:0000256" key="1">
    <source>
        <dbReference type="ARBA" id="ARBA00004922"/>
    </source>
</evidence>
<dbReference type="AlphaFoldDB" id="Q1IHC3"/>
<dbReference type="Gene3D" id="3.40.50.2000">
    <property type="entry name" value="Glycogen Phosphorylase B"/>
    <property type="match status" value="1"/>
</dbReference>